<dbReference type="PANTHER" id="PTHR47785:SF5">
    <property type="entry name" value="ZN(II)2CYS6 TRANSCRIPTION FACTOR (EUROFUNG)"/>
    <property type="match status" value="1"/>
</dbReference>
<feature type="compositionally biased region" description="Low complexity" evidence="1">
    <location>
        <begin position="64"/>
        <end position="74"/>
    </location>
</feature>
<feature type="compositionally biased region" description="Pro residues" evidence="1">
    <location>
        <begin position="161"/>
        <end position="170"/>
    </location>
</feature>
<feature type="compositionally biased region" description="Low complexity" evidence="1">
    <location>
        <begin position="84"/>
        <end position="93"/>
    </location>
</feature>
<dbReference type="InterPro" id="IPR053181">
    <property type="entry name" value="EcdB-like_regulator"/>
</dbReference>
<accession>A0ABP0EDP1</accession>
<dbReference type="Pfam" id="PF00172">
    <property type="entry name" value="Zn_clus"/>
    <property type="match status" value="1"/>
</dbReference>
<dbReference type="CDD" id="cd00067">
    <property type="entry name" value="GAL4"/>
    <property type="match status" value="1"/>
</dbReference>
<feature type="region of interest" description="Disordered" evidence="1">
    <location>
        <begin position="1"/>
        <end position="138"/>
    </location>
</feature>
<protein>
    <recommendedName>
        <fullName evidence="2">Zn(2)-C6 fungal-type domain-containing protein</fullName>
    </recommendedName>
</protein>
<feature type="compositionally biased region" description="Pro residues" evidence="1">
    <location>
        <begin position="95"/>
        <end position="107"/>
    </location>
</feature>
<dbReference type="SMART" id="SM00066">
    <property type="entry name" value="GAL4"/>
    <property type="match status" value="1"/>
</dbReference>
<feature type="domain" description="Zn(2)-C6 fungal-type" evidence="2">
    <location>
        <begin position="229"/>
        <end position="260"/>
    </location>
</feature>
<dbReference type="InterPro" id="IPR001138">
    <property type="entry name" value="Zn2Cys6_DnaBD"/>
</dbReference>
<evidence type="ECO:0000313" key="4">
    <source>
        <dbReference type="Proteomes" id="UP001497600"/>
    </source>
</evidence>
<evidence type="ECO:0000313" key="3">
    <source>
        <dbReference type="EMBL" id="CAK7906524.1"/>
    </source>
</evidence>
<sequence>MDPNIGDYKASAGAPYPGPPGMYSTTSMESIHGGQAPVPVPGQHTASGPSYYQNAPNIPYYFNPQQSSQQQQAGHGHGPGPGSSTGQPPVQGSAPLPPPQIPPPPPQQQQQQQQQIFTRHQSPSTTSQSNIQGQEQPYPTYGAATQYYQPVTSNRMIPQQPTTPFPPPQRQYPQQQQQLMQQQERTPVSSNQSGIQEQPNMKKRLHSNATGPNTSRVAATYPRKRALTACDTCRFKKIKCDNDRPRCGSCVKSGNETCHYRIDDQSRDYSTFDAASLNILTKLDTVLQDLKEIKQEKTSIINSRNRKGSPTVKYQFDNCFWDMGATNVLDWNYFRKCTGVPEKTLREDRKKLLNGFSKNNLETNIGTVEEKIKVFQAIDKFITENHMAMTHSYLLNFNTKAPIIDVQILLEYVEFFQMLFKVMPGMSFLNYVESVQNIPKDEFDTYTPIEFELALSNVNVKNKSFYLRTYTKYCDRIPSALMVLAIGTLSTSMQLENIAKFSTSLEERTNVTTGCLSEDGLFDKQPDNLPRDRGKISIYIVQYAEYLYSMFPNSMLSTEFEVAKYEILKSQYYLCTFNVLDAFKQISRASHNLMFYLNSTRETVPLDGDEDSTCEEFVDQERAQQQTLGEEAKAIDDLKENEGNILGKETELDLSTKNEVNDTNIDTTIDMNVTNKGYSPIVLKRQKGSVERVFWICLKLESEIRAELSPNIPLSGITKFPPPSSLPSIPCNQDLDLLLQDKKFMETHSESAVRLAARFEDEDSWYYFLTEIAVRKVDNKMYDEVFSHDNITNSTWDTEEFANETLWVTFIKYWNQYNGIINSLAPHIREFILHETDVQQAHKRVKKMYLHRKSKMEDEKSVTSIESDDRKMNVPSKTNDIGTGGDFRSTFDDLDDFALEDEIPLHSQSESIMFIKTRILTSKLVLIRPIVYLILEDKIEFQDLLLVIIEVMEDQITGRIPVGCQESPASSISFDSTPQFKGGYRNYANAPPVYQREYPDEDFSQFIFPESDDSSLSSDDIPEIKLKDVPGAKIRILKVFMKNLIAMPKQNIANLASHRHAGSWYVLRNSFLGHVIEFLLYKKVHEMLAKASEDEYFKEYLTNRENPISPEGVLGIINMILSKERIQASLEHLQVLFEYWQHESSDCKIYQNYISMCLNNL</sequence>
<reference evidence="3 4" key="1">
    <citation type="submission" date="2024-01" db="EMBL/GenBank/DDBJ databases">
        <authorList>
            <consortium name="Genoscope - CEA"/>
            <person name="William W."/>
        </authorList>
    </citation>
    <scope>NUCLEOTIDE SEQUENCE [LARGE SCALE GENOMIC DNA]</scope>
    <source>
        <strain evidence="3 4">29B2s-10</strain>
    </source>
</reference>
<name>A0ABP0EDP1_9ASCO</name>
<organism evidence="3 4">
    <name type="scientific">[Candida] anglica</name>
    <dbReference type="NCBI Taxonomy" id="148631"/>
    <lineage>
        <taxon>Eukaryota</taxon>
        <taxon>Fungi</taxon>
        <taxon>Dikarya</taxon>
        <taxon>Ascomycota</taxon>
        <taxon>Saccharomycotina</taxon>
        <taxon>Pichiomycetes</taxon>
        <taxon>Debaryomycetaceae</taxon>
        <taxon>Kurtzmaniella</taxon>
    </lineage>
</organism>
<dbReference type="InterPro" id="IPR036864">
    <property type="entry name" value="Zn2-C6_fun-type_DNA-bd_sf"/>
</dbReference>
<feature type="compositionally biased region" description="Polar residues" evidence="1">
    <location>
        <begin position="207"/>
        <end position="217"/>
    </location>
</feature>
<dbReference type="Proteomes" id="UP001497600">
    <property type="component" value="Chromosome E"/>
</dbReference>
<dbReference type="SUPFAM" id="SSF57701">
    <property type="entry name" value="Zn2/Cys6 DNA-binding domain"/>
    <property type="match status" value="1"/>
</dbReference>
<keyword evidence="4" id="KW-1185">Reference proteome</keyword>
<dbReference type="PROSITE" id="PS50048">
    <property type="entry name" value="ZN2_CY6_FUNGAL_2"/>
    <property type="match status" value="1"/>
</dbReference>
<feature type="compositionally biased region" description="Polar residues" evidence="1">
    <location>
        <begin position="184"/>
        <end position="199"/>
    </location>
</feature>
<gene>
    <name evidence="3" type="ORF">CAAN4_E01178</name>
</gene>
<feature type="compositionally biased region" description="Polar residues" evidence="1">
    <location>
        <begin position="44"/>
        <end position="56"/>
    </location>
</feature>
<evidence type="ECO:0000259" key="2">
    <source>
        <dbReference type="PROSITE" id="PS50048"/>
    </source>
</evidence>
<proteinExistence type="predicted"/>
<feature type="compositionally biased region" description="Polar residues" evidence="1">
    <location>
        <begin position="117"/>
        <end position="137"/>
    </location>
</feature>
<dbReference type="EMBL" id="OZ004257">
    <property type="protein sequence ID" value="CAK7906524.1"/>
    <property type="molecule type" value="Genomic_DNA"/>
</dbReference>
<dbReference type="PANTHER" id="PTHR47785">
    <property type="entry name" value="ZN(II)2CYS6 TRANSCRIPTION FACTOR (EUROFUNG)-RELATED-RELATED"/>
    <property type="match status" value="1"/>
</dbReference>
<feature type="region of interest" description="Disordered" evidence="1">
    <location>
        <begin position="155"/>
        <end position="218"/>
    </location>
</feature>
<feature type="compositionally biased region" description="Low complexity" evidence="1">
    <location>
        <begin position="171"/>
        <end position="183"/>
    </location>
</feature>
<evidence type="ECO:0000256" key="1">
    <source>
        <dbReference type="SAM" id="MobiDB-lite"/>
    </source>
</evidence>
<dbReference type="Gene3D" id="4.10.240.10">
    <property type="entry name" value="Zn(2)-C6 fungal-type DNA-binding domain"/>
    <property type="match status" value="1"/>
</dbReference>
<dbReference type="PROSITE" id="PS00463">
    <property type="entry name" value="ZN2_CY6_FUNGAL_1"/>
    <property type="match status" value="1"/>
</dbReference>